<sequence>MASSSSSFMAPPPKMNKTSSMNSLRKTLGLKKTSNGELSMVPSRPMVSPTLSSPLGGSGPAPLEKDYHTLEFRLTHGHWRIFDSQKAFGNKVGQRDASVLVFDKKSNVKAPPKLGKTKTYSMFDLIK</sequence>
<dbReference type="OrthoDB" id="79687at2759"/>
<feature type="compositionally biased region" description="Polar residues" evidence="1">
    <location>
        <begin position="16"/>
        <end position="25"/>
    </location>
</feature>
<accession>A0A2G5VKP8</accession>
<proteinExistence type="predicted"/>
<dbReference type="Proteomes" id="UP000230233">
    <property type="component" value="Chromosome I"/>
</dbReference>
<evidence type="ECO:0000313" key="2">
    <source>
        <dbReference type="EMBL" id="PIC52395.1"/>
    </source>
</evidence>
<protein>
    <submittedName>
        <fullName evidence="2">Uncharacterized protein</fullName>
    </submittedName>
</protein>
<dbReference type="EMBL" id="PDUG01000001">
    <property type="protein sequence ID" value="PIC52395.1"/>
    <property type="molecule type" value="Genomic_DNA"/>
</dbReference>
<name>A0A2G5VKP8_9PELO</name>
<evidence type="ECO:0000256" key="1">
    <source>
        <dbReference type="SAM" id="MobiDB-lite"/>
    </source>
</evidence>
<comment type="caution">
    <text evidence="2">The sequence shown here is derived from an EMBL/GenBank/DDBJ whole genome shotgun (WGS) entry which is preliminary data.</text>
</comment>
<feature type="region of interest" description="Disordered" evidence="1">
    <location>
        <begin position="1"/>
        <end position="62"/>
    </location>
</feature>
<dbReference type="STRING" id="1611254.A0A2G5VKP8"/>
<gene>
    <name evidence="2" type="primary">Cnig_chr_I.g2520</name>
    <name evidence="2" type="ORF">B9Z55_002520</name>
</gene>
<evidence type="ECO:0000313" key="3">
    <source>
        <dbReference type="Proteomes" id="UP000230233"/>
    </source>
</evidence>
<dbReference type="AlphaFoldDB" id="A0A2G5VKP8"/>
<reference evidence="3" key="1">
    <citation type="submission" date="2017-10" db="EMBL/GenBank/DDBJ databases">
        <title>Rapid genome shrinkage in a self-fertile nematode reveals novel sperm competition proteins.</title>
        <authorList>
            <person name="Yin D."/>
            <person name="Schwarz E.M."/>
            <person name="Thomas C.G."/>
            <person name="Felde R.L."/>
            <person name="Korf I.F."/>
            <person name="Cutter A.D."/>
            <person name="Schartner C.M."/>
            <person name="Ralston E.J."/>
            <person name="Meyer B.J."/>
            <person name="Haag E.S."/>
        </authorList>
    </citation>
    <scope>NUCLEOTIDE SEQUENCE [LARGE SCALE GENOMIC DNA]</scope>
    <source>
        <strain evidence="3">JU1422</strain>
    </source>
</reference>
<keyword evidence="3" id="KW-1185">Reference proteome</keyword>
<organism evidence="2 3">
    <name type="scientific">Caenorhabditis nigoni</name>
    <dbReference type="NCBI Taxonomy" id="1611254"/>
    <lineage>
        <taxon>Eukaryota</taxon>
        <taxon>Metazoa</taxon>
        <taxon>Ecdysozoa</taxon>
        <taxon>Nematoda</taxon>
        <taxon>Chromadorea</taxon>
        <taxon>Rhabditida</taxon>
        <taxon>Rhabditina</taxon>
        <taxon>Rhabditomorpha</taxon>
        <taxon>Rhabditoidea</taxon>
        <taxon>Rhabditidae</taxon>
        <taxon>Peloderinae</taxon>
        <taxon>Caenorhabditis</taxon>
    </lineage>
</organism>